<evidence type="ECO:0000313" key="3">
    <source>
        <dbReference type="Proteomes" id="UP001164746"/>
    </source>
</evidence>
<accession>A0ABY7EQL7</accession>
<sequence length="239" mass="27575">MIGTCREMCPSSEIRLRERENLLHRFEVAEDHTRQRPKADWNKCVKEYRRPTVGTRDPRPEEIRPPDVLVETLDYLVHRNSPPLKAAFDMSQAFSQKNWVRVFHKFAGVTSPVHICAVHRHFPALHRMALSMMSTAFSSKNLKFPISKLTELLFLNTHMETQNLCVQYGIKVQGENVQFLKGDFKTDAKIERCQSDFINQILKAMTIPDILKGKHSTSTVINAGNSTIGRSHFDQNEHF</sequence>
<name>A0ABY7EQL7_MYAAR</name>
<feature type="domain" description="SAC3/GANP/THP3 conserved" evidence="1">
    <location>
        <begin position="79"/>
        <end position="173"/>
    </location>
</feature>
<gene>
    <name evidence="2" type="ORF">MAR_036320</name>
</gene>
<dbReference type="Proteomes" id="UP001164746">
    <property type="component" value="Chromosome 7"/>
</dbReference>
<dbReference type="Gene3D" id="1.25.40.990">
    <property type="match status" value="1"/>
</dbReference>
<proteinExistence type="predicted"/>
<protein>
    <submittedName>
        <fullName evidence="2">SAC31-like protein</fullName>
    </submittedName>
</protein>
<evidence type="ECO:0000259" key="1">
    <source>
        <dbReference type="Pfam" id="PF03399"/>
    </source>
</evidence>
<reference evidence="2" key="1">
    <citation type="submission" date="2022-11" db="EMBL/GenBank/DDBJ databases">
        <title>Centuries of genome instability and evolution in soft-shell clam transmissible cancer (bioRxiv).</title>
        <authorList>
            <person name="Hart S.F.M."/>
            <person name="Yonemitsu M.A."/>
            <person name="Giersch R.M."/>
            <person name="Beal B.F."/>
            <person name="Arriagada G."/>
            <person name="Davis B.W."/>
            <person name="Ostrander E.A."/>
            <person name="Goff S.P."/>
            <person name="Metzger M.J."/>
        </authorList>
    </citation>
    <scope>NUCLEOTIDE SEQUENCE</scope>
    <source>
        <strain evidence="2">MELC-2E11</strain>
        <tissue evidence="2">Siphon/mantle</tissue>
    </source>
</reference>
<feature type="domain" description="SAC3/GANP/THP3 conserved" evidence="1">
    <location>
        <begin position="8"/>
        <end position="78"/>
    </location>
</feature>
<dbReference type="Pfam" id="PF03399">
    <property type="entry name" value="SAC3_GANP"/>
    <property type="match status" value="2"/>
</dbReference>
<dbReference type="InterPro" id="IPR045107">
    <property type="entry name" value="SAC3/GANP/THP3"/>
</dbReference>
<dbReference type="EMBL" id="CP111018">
    <property type="protein sequence ID" value="WAR11244.1"/>
    <property type="molecule type" value="Genomic_DNA"/>
</dbReference>
<keyword evidence="3" id="KW-1185">Reference proteome</keyword>
<dbReference type="InterPro" id="IPR005062">
    <property type="entry name" value="SAC3/GANP/THP3_conserved"/>
</dbReference>
<dbReference type="PANTHER" id="PTHR12436">
    <property type="entry name" value="80 KDA MCM3-ASSOCIATED PROTEIN"/>
    <property type="match status" value="1"/>
</dbReference>
<organism evidence="2 3">
    <name type="scientific">Mya arenaria</name>
    <name type="common">Soft-shell clam</name>
    <dbReference type="NCBI Taxonomy" id="6604"/>
    <lineage>
        <taxon>Eukaryota</taxon>
        <taxon>Metazoa</taxon>
        <taxon>Spiralia</taxon>
        <taxon>Lophotrochozoa</taxon>
        <taxon>Mollusca</taxon>
        <taxon>Bivalvia</taxon>
        <taxon>Autobranchia</taxon>
        <taxon>Heteroconchia</taxon>
        <taxon>Euheterodonta</taxon>
        <taxon>Imparidentia</taxon>
        <taxon>Neoheterodontei</taxon>
        <taxon>Myida</taxon>
        <taxon>Myoidea</taxon>
        <taxon>Myidae</taxon>
        <taxon>Mya</taxon>
    </lineage>
</organism>
<dbReference type="PANTHER" id="PTHR12436:SF38">
    <property type="entry name" value="SAC3 DOMAIN-CONTAINING PROTEIN 1"/>
    <property type="match status" value="1"/>
</dbReference>
<evidence type="ECO:0000313" key="2">
    <source>
        <dbReference type="EMBL" id="WAR11244.1"/>
    </source>
</evidence>